<dbReference type="EMBL" id="BTSY01000004">
    <property type="protein sequence ID" value="GMT22455.1"/>
    <property type="molecule type" value="Genomic_DNA"/>
</dbReference>
<comment type="caution">
    <text evidence="1">The sequence shown here is derived from an EMBL/GenBank/DDBJ whole genome shotgun (WGS) entry which is preliminary data.</text>
</comment>
<evidence type="ECO:0000313" key="2">
    <source>
        <dbReference type="Proteomes" id="UP001432322"/>
    </source>
</evidence>
<dbReference type="AlphaFoldDB" id="A0AAV5VWK0"/>
<protein>
    <submittedName>
        <fullName evidence="1">Uncharacterized protein</fullName>
    </submittedName>
</protein>
<reference evidence="1" key="1">
    <citation type="submission" date="2023-10" db="EMBL/GenBank/DDBJ databases">
        <title>Genome assembly of Pristionchus species.</title>
        <authorList>
            <person name="Yoshida K."/>
            <person name="Sommer R.J."/>
        </authorList>
    </citation>
    <scope>NUCLEOTIDE SEQUENCE</scope>
    <source>
        <strain evidence="1">RS5133</strain>
    </source>
</reference>
<evidence type="ECO:0000313" key="1">
    <source>
        <dbReference type="EMBL" id="GMT22455.1"/>
    </source>
</evidence>
<dbReference type="Proteomes" id="UP001432322">
    <property type="component" value="Unassembled WGS sequence"/>
</dbReference>
<proteinExistence type="predicted"/>
<sequence>STDSFPPCTATSSIFSSVHPRMREEKESANFRIRQKLFLLAHGLPLPPWTQSQFSILTRVDTDTSHF</sequence>
<feature type="non-terminal residue" evidence="1">
    <location>
        <position position="1"/>
    </location>
</feature>
<keyword evidence="2" id="KW-1185">Reference proteome</keyword>
<gene>
    <name evidence="1" type="ORF">PFISCL1PPCAC_13752</name>
</gene>
<accession>A0AAV5VWK0</accession>
<organism evidence="1 2">
    <name type="scientific">Pristionchus fissidentatus</name>
    <dbReference type="NCBI Taxonomy" id="1538716"/>
    <lineage>
        <taxon>Eukaryota</taxon>
        <taxon>Metazoa</taxon>
        <taxon>Ecdysozoa</taxon>
        <taxon>Nematoda</taxon>
        <taxon>Chromadorea</taxon>
        <taxon>Rhabditida</taxon>
        <taxon>Rhabditina</taxon>
        <taxon>Diplogasteromorpha</taxon>
        <taxon>Diplogasteroidea</taxon>
        <taxon>Neodiplogasteridae</taxon>
        <taxon>Pristionchus</taxon>
    </lineage>
</organism>
<name>A0AAV5VWK0_9BILA</name>